<accession>A0A4V2YQN3</accession>
<dbReference type="PANTHER" id="PTHR30055:SF238">
    <property type="entry name" value="MYCOFACTOCIN BIOSYNTHESIS TRANSCRIPTIONAL REGULATOR MFTR-RELATED"/>
    <property type="match status" value="1"/>
</dbReference>
<evidence type="ECO:0000313" key="6">
    <source>
        <dbReference type="EMBL" id="TDD62737.1"/>
    </source>
</evidence>
<dbReference type="Proteomes" id="UP000295124">
    <property type="component" value="Unassembled WGS sequence"/>
</dbReference>
<dbReference type="AlphaFoldDB" id="A0A4V2YQN3"/>
<dbReference type="GO" id="GO:0000976">
    <property type="term" value="F:transcription cis-regulatory region binding"/>
    <property type="evidence" value="ECO:0007669"/>
    <property type="project" value="TreeGrafter"/>
</dbReference>
<sequence length="190" mass="20893">MVRWEPGATDRLRVAALDLYLQQGYEQTTVGEIAKSVGLTERTFFRHFADKREVLFDAEGHLEQAFVDAVAAAPPEAAPLEVIQAALTTTAQFFGAERRSWSQKRYQVISANLPLKERELLKMASLANALAAALQRRGVPELVAALAAQTGIAVFTVAFEQWIADGETRSLVEVERELLGELKVLAAALR</sequence>
<keyword evidence="1" id="KW-0805">Transcription regulation</keyword>
<dbReference type="InterPro" id="IPR001647">
    <property type="entry name" value="HTH_TetR"/>
</dbReference>
<feature type="domain" description="HTH tetR-type" evidence="5">
    <location>
        <begin position="6"/>
        <end position="66"/>
    </location>
</feature>
<evidence type="ECO:0000256" key="2">
    <source>
        <dbReference type="ARBA" id="ARBA00023125"/>
    </source>
</evidence>
<dbReference type="InterPro" id="IPR009057">
    <property type="entry name" value="Homeodomain-like_sf"/>
</dbReference>
<evidence type="ECO:0000256" key="4">
    <source>
        <dbReference type="PROSITE-ProRule" id="PRU00335"/>
    </source>
</evidence>
<dbReference type="InterPro" id="IPR050109">
    <property type="entry name" value="HTH-type_TetR-like_transc_reg"/>
</dbReference>
<protein>
    <submittedName>
        <fullName evidence="6">TetR family transcriptional regulator</fullName>
    </submittedName>
</protein>
<dbReference type="EMBL" id="SMKX01000005">
    <property type="protein sequence ID" value="TDD62737.1"/>
    <property type="molecule type" value="Genomic_DNA"/>
</dbReference>
<name>A0A4V2YQN3_9ACTN</name>
<dbReference type="Pfam" id="PF00440">
    <property type="entry name" value="TetR_N"/>
    <property type="match status" value="1"/>
</dbReference>
<proteinExistence type="predicted"/>
<dbReference type="RefSeq" id="WP_132165139.1">
    <property type="nucleotide sequence ID" value="NZ_SMKX01000005.1"/>
</dbReference>
<evidence type="ECO:0000259" key="5">
    <source>
        <dbReference type="PROSITE" id="PS50977"/>
    </source>
</evidence>
<dbReference type="PANTHER" id="PTHR30055">
    <property type="entry name" value="HTH-TYPE TRANSCRIPTIONAL REGULATOR RUTR"/>
    <property type="match status" value="1"/>
</dbReference>
<dbReference type="SUPFAM" id="SSF46689">
    <property type="entry name" value="Homeodomain-like"/>
    <property type="match status" value="1"/>
</dbReference>
<dbReference type="InterPro" id="IPR041347">
    <property type="entry name" value="MftR_C"/>
</dbReference>
<evidence type="ECO:0000256" key="3">
    <source>
        <dbReference type="ARBA" id="ARBA00023163"/>
    </source>
</evidence>
<dbReference type="GO" id="GO:0003700">
    <property type="term" value="F:DNA-binding transcription factor activity"/>
    <property type="evidence" value="ECO:0007669"/>
    <property type="project" value="TreeGrafter"/>
</dbReference>
<gene>
    <name evidence="6" type="ORF">E1263_03215</name>
</gene>
<keyword evidence="3" id="KW-0804">Transcription</keyword>
<dbReference type="InterPro" id="IPR023772">
    <property type="entry name" value="DNA-bd_HTH_TetR-type_CS"/>
</dbReference>
<organism evidence="6 7">
    <name type="scientific">Kribbella antibiotica</name>
    <dbReference type="NCBI Taxonomy" id="190195"/>
    <lineage>
        <taxon>Bacteria</taxon>
        <taxon>Bacillati</taxon>
        <taxon>Actinomycetota</taxon>
        <taxon>Actinomycetes</taxon>
        <taxon>Propionibacteriales</taxon>
        <taxon>Kribbellaceae</taxon>
        <taxon>Kribbella</taxon>
    </lineage>
</organism>
<reference evidence="6 7" key="1">
    <citation type="submission" date="2019-03" db="EMBL/GenBank/DDBJ databases">
        <title>Draft genome sequences of novel Actinobacteria.</title>
        <authorList>
            <person name="Sahin N."/>
            <person name="Ay H."/>
            <person name="Saygin H."/>
        </authorList>
    </citation>
    <scope>NUCLEOTIDE SEQUENCE [LARGE SCALE GENOMIC DNA]</scope>
    <source>
        <strain evidence="6 7">JCM 13523</strain>
    </source>
</reference>
<dbReference type="Gene3D" id="1.10.357.10">
    <property type="entry name" value="Tetracycline Repressor, domain 2"/>
    <property type="match status" value="1"/>
</dbReference>
<dbReference type="PROSITE" id="PS01081">
    <property type="entry name" value="HTH_TETR_1"/>
    <property type="match status" value="1"/>
</dbReference>
<keyword evidence="2 4" id="KW-0238">DNA-binding</keyword>
<dbReference type="OrthoDB" id="4746440at2"/>
<keyword evidence="7" id="KW-1185">Reference proteome</keyword>
<dbReference type="PROSITE" id="PS50977">
    <property type="entry name" value="HTH_TETR_2"/>
    <property type="match status" value="1"/>
</dbReference>
<dbReference type="PRINTS" id="PR00455">
    <property type="entry name" value="HTHTETR"/>
</dbReference>
<dbReference type="Pfam" id="PF17754">
    <property type="entry name" value="TetR_C_14"/>
    <property type="match status" value="1"/>
</dbReference>
<evidence type="ECO:0000313" key="7">
    <source>
        <dbReference type="Proteomes" id="UP000295124"/>
    </source>
</evidence>
<comment type="caution">
    <text evidence="6">The sequence shown here is derived from an EMBL/GenBank/DDBJ whole genome shotgun (WGS) entry which is preliminary data.</text>
</comment>
<evidence type="ECO:0000256" key="1">
    <source>
        <dbReference type="ARBA" id="ARBA00023015"/>
    </source>
</evidence>
<feature type="DNA-binding region" description="H-T-H motif" evidence="4">
    <location>
        <begin position="29"/>
        <end position="48"/>
    </location>
</feature>